<organism evidence="1 2">
    <name type="scientific">Cirrhinus mrigala</name>
    <name type="common">Mrigala</name>
    <dbReference type="NCBI Taxonomy" id="683832"/>
    <lineage>
        <taxon>Eukaryota</taxon>
        <taxon>Metazoa</taxon>
        <taxon>Chordata</taxon>
        <taxon>Craniata</taxon>
        <taxon>Vertebrata</taxon>
        <taxon>Euteleostomi</taxon>
        <taxon>Actinopterygii</taxon>
        <taxon>Neopterygii</taxon>
        <taxon>Teleostei</taxon>
        <taxon>Ostariophysi</taxon>
        <taxon>Cypriniformes</taxon>
        <taxon>Cyprinidae</taxon>
        <taxon>Labeoninae</taxon>
        <taxon>Labeonini</taxon>
        <taxon>Cirrhinus</taxon>
    </lineage>
</organism>
<proteinExistence type="predicted"/>
<protein>
    <submittedName>
        <fullName evidence="1">Uncharacterized protein</fullName>
    </submittedName>
</protein>
<accession>A0ABD0MSR3</accession>
<dbReference type="InterPro" id="IPR052865">
    <property type="entry name" value="Zinc_finger_BED"/>
</dbReference>
<keyword evidence="2" id="KW-1185">Reference proteome</keyword>
<dbReference type="Proteomes" id="UP001529510">
    <property type="component" value="Unassembled WGS sequence"/>
</dbReference>
<gene>
    <name evidence="1" type="ORF">M9458_051905</name>
</gene>
<dbReference type="PANTHER" id="PTHR47241:SF1">
    <property type="entry name" value="BED-TYPE DOMAIN-CONTAINING PROTEIN"/>
    <property type="match status" value="1"/>
</dbReference>
<evidence type="ECO:0000313" key="2">
    <source>
        <dbReference type="Proteomes" id="UP001529510"/>
    </source>
</evidence>
<dbReference type="PANTHER" id="PTHR47241">
    <property type="entry name" value="FINGER PROTEIN, PUTATIVE-RELATED"/>
    <property type="match status" value="1"/>
</dbReference>
<dbReference type="SUPFAM" id="SSF53098">
    <property type="entry name" value="Ribonuclease H-like"/>
    <property type="match status" value="1"/>
</dbReference>
<dbReference type="AlphaFoldDB" id="A0ABD0MSR3"/>
<name>A0ABD0MSR3_CIRMR</name>
<comment type="caution">
    <text evidence="1">The sequence shown here is derived from an EMBL/GenBank/DDBJ whole genome shotgun (WGS) entry which is preliminary data.</text>
</comment>
<reference evidence="1 2" key="1">
    <citation type="submission" date="2024-05" db="EMBL/GenBank/DDBJ databases">
        <title>Genome sequencing and assembly of Indian major carp, Cirrhinus mrigala (Hamilton, 1822).</title>
        <authorList>
            <person name="Mohindra V."/>
            <person name="Chowdhury L.M."/>
            <person name="Lal K."/>
            <person name="Jena J.K."/>
        </authorList>
    </citation>
    <scope>NUCLEOTIDE SEQUENCE [LARGE SCALE GENOMIC DNA]</scope>
    <source>
        <strain evidence="1">CM1030</strain>
        <tissue evidence="1">Blood</tissue>
    </source>
</reference>
<evidence type="ECO:0000313" key="1">
    <source>
        <dbReference type="EMBL" id="KAL0152182.1"/>
    </source>
</evidence>
<dbReference type="EMBL" id="JAMKFB020000189">
    <property type="protein sequence ID" value="KAL0152182.1"/>
    <property type="molecule type" value="Genomic_DNA"/>
</dbReference>
<dbReference type="InterPro" id="IPR012337">
    <property type="entry name" value="RNaseH-like_sf"/>
</dbReference>
<sequence length="351" mass="39251">MSKATEEFGVPSLPCMAHTLQLAVHDSALSQRSVADVAALGKRMVGHFKHSQLPCSCLQSIQKDLGMPIKRLQQDIATRWNSTFYMLESLVEQKRALAAYAAEFELPKYKDRYFDEDKKMCACDLLLKVVDEMMGSEDQRNVRKEGPPEKKTRAGSLLDMYEEILEENVLLEERVSTETSSQVKRRAFTNAFASKNAVVCSVQFTPEDYHPGDMMEFNMGCRSRLRAGAIPSVHTAPSSGPPSACGSSGSVNCAPLWETLQDMRVCEDLKQWTPAVINHLYWTAASAPNGDADVMEANGILQVTKRSTRTQHCLVFHYTCSPFQIPPEDQQDETVGVYLAQHSQFNMLTTH</sequence>